<reference evidence="1 2" key="1">
    <citation type="submission" date="2016-05" db="EMBL/GenBank/DDBJ databases">
        <title>Niabella ginsenosidivorans BS26 whole genome sequencing.</title>
        <authorList>
            <person name="Im W.T."/>
            <person name="Siddiqi M.Z."/>
        </authorList>
    </citation>
    <scope>NUCLEOTIDE SEQUENCE [LARGE SCALE GENOMIC DNA]</scope>
    <source>
        <strain evidence="1 2">BS26</strain>
    </source>
</reference>
<dbReference type="STRING" id="1176587.A8C56_02105"/>
<keyword evidence="2" id="KW-1185">Reference proteome</keyword>
<dbReference type="EMBL" id="CP015772">
    <property type="protein sequence ID" value="ANH79929.1"/>
    <property type="molecule type" value="Genomic_DNA"/>
</dbReference>
<protein>
    <submittedName>
        <fullName evidence="1">Uncharacterized protein</fullName>
    </submittedName>
</protein>
<organism evidence="1 2">
    <name type="scientific">Niabella ginsenosidivorans</name>
    <dbReference type="NCBI Taxonomy" id="1176587"/>
    <lineage>
        <taxon>Bacteria</taxon>
        <taxon>Pseudomonadati</taxon>
        <taxon>Bacteroidota</taxon>
        <taxon>Chitinophagia</taxon>
        <taxon>Chitinophagales</taxon>
        <taxon>Chitinophagaceae</taxon>
        <taxon>Niabella</taxon>
    </lineage>
</organism>
<accession>A0A1A9HYR1</accession>
<gene>
    <name evidence="1" type="ORF">A8C56_02105</name>
</gene>
<dbReference type="KEGG" id="nia:A8C56_02105"/>
<proteinExistence type="predicted"/>
<evidence type="ECO:0000313" key="1">
    <source>
        <dbReference type="EMBL" id="ANH79929.1"/>
    </source>
</evidence>
<evidence type="ECO:0000313" key="2">
    <source>
        <dbReference type="Proteomes" id="UP000077667"/>
    </source>
</evidence>
<name>A0A1A9HYR1_9BACT</name>
<sequence length="1304" mass="147056">MITLGIFATVILAFNFWFIDHAEDAIEQIVDQQSKGKLKLKIEKFRFNWIKNRIELNKAVFYSADSSANSVYNVSVNRITIKAKGFLPLLFNKEILIDSIHLYSPSVTLTRLQVRTRTARKKDTTGTSADDHFTVSREMGRIAKSINDAINVLKINRFLLDNGSLSLIDNTRPEETPFVLNKVHIRLDGLQVDSTTTGRHKKVEGKILFTEDIAIQTHDQNLTLPGNRHMISFKNFKITLQDKRVEFDSCTIRGVKGDSSKTAFKIYFDSLRLTKINFDTLFYSEVIKADSVFAANPKIFLDVDADQKTARHHNKRIQKVDDLVQQLFGDIMLNYVVVQNAFIKVNTINKGKINSFTSKDNDFELQGFQIRQNYEQPVRVEKFLMTLHNYQTSLQDGRYTTSFDSVQFLDDAIYLTKFRLQEFRKGKVINDLQMPRFELKGLSWEALLYQNKLNASSATFMNPDITYSVAPKKNKKEKSIFQTLSDIGQVMNLDALGIRNGNIHLKFGKGAALHLSNTNLSVLPGELTASKKVKNIQNAVKTLNFTRARFSKGPLTAVLNNVKMDNANGLKATDLVLKGDGIHAVASTVGIRDVILDSANQNMLLSGLHWASASVNIDQPAQENKQKKKALTGLLLKDLKGNNTSLNVHRENRNITAFFNSINAKSIYKKKNAGLIAEGLAVAGKDFLMTGPDMRLAVDQMLVNDQQNSIFKNLQFQKITETDSILVNIPQIAVIPNISRIINGNLQLNKIILSDPDILAHFGKKDTAGAKNKKKAPEILLGEALLERPHLELQFVNKKNQTNTIKWDGQAANSYLHIRNLKSTEKQLLDADAVKVYLTNFEFLNNDNGNRFATDYNKLNILLERLQAKKNGDEKVDWSTLLSVLSMDKLVFDSLGKKNAVLKLDAGEVRNIYLGSATLKNIGEILKASTRLDVRRATGSFTTFKNHLHWYNFNFKNGFFKADSLNFSPNQSIEDYSRKKAFNEDYLQVATGAITGGPWDTKIYGNDSILKIGGVHIDSIRLLSFKDKTQPDTAIKYKLLPTRQILGIPIKINIDSLGLSNMYVEYREINPQTKTLGIIPVNNLNAHMYHIKNYDLGPADSLFIVAGANVIGAMNTQLRVRESYLDTAGRFLMQVRTGALNLEKWNEVLVPLVGAEVLRGHLDSLTMTALGNNGYSKGQLQMYYRGLKLRLLDKKKLPEKTQTFMNKVVSWAANALILRKNNRGKRSPVFFERLTDKSPINFLIKSILSGIKSSIGLPGIRKQERRYMKKLKKQASLKNTSKEKPLSLRSPEVLKLWNVESAEG</sequence>
<dbReference type="Proteomes" id="UP000077667">
    <property type="component" value="Chromosome"/>
</dbReference>